<protein>
    <submittedName>
        <fullName evidence="1">Glycoside hydrolase</fullName>
    </submittedName>
</protein>
<dbReference type="EMBL" id="MU274912">
    <property type="protein sequence ID" value="KAI0089030.1"/>
    <property type="molecule type" value="Genomic_DNA"/>
</dbReference>
<name>A0ACB8U471_9APHY</name>
<evidence type="ECO:0000313" key="1">
    <source>
        <dbReference type="EMBL" id="KAI0089030.1"/>
    </source>
</evidence>
<gene>
    <name evidence="1" type="ORF">BDY19DRAFT_993839</name>
</gene>
<keyword evidence="2" id="KW-1185">Reference proteome</keyword>
<proteinExistence type="predicted"/>
<accession>A0ACB8U471</accession>
<reference evidence="1" key="1">
    <citation type="journal article" date="2021" name="Environ. Microbiol.">
        <title>Gene family expansions and transcriptome signatures uncover fungal adaptations to wood decay.</title>
        <authorList>
            <person name="Hage H."/>
            <person name="Miyauchi S."/>
            <person name="Viragh M."/>
            <person name="Drula E."/>
            <person name="Min B."/>
            <person name="Chaduli D."/>
            <person name="Navarro D."/>
            <person name="Favel A."/>
            <person name="Norest M."/>
            <person name="Lesage-Meessen L."/>
            <person name="Balint B."/>
            <person name="Merenyi Z."/>
            <person name="de Eugenio L."/>
            <person name="Morin E."/>
            <person name="Martinez A.T."/>
            <person name="Baldrian P."/>
            <person name="Stursova M."/>
            <person name="Martinez M.J."/>
            <person name="Novotny C."/>
            <person name="Magnuson J.K."/>
            <person name="Spatafora J.W."/>
            <person name="Maurice S."/>
            <person name="Pangilinan J."/>
            <person name="Andreopoulos W."/>
            <person name="LaButti K."/>
            <person name="Hundley H."/>
            <person name="Na H."/>
            <person name="Kuo A."/>
            <person name="Barry K."/>
            <person name="Lipzen A."/>
            <person name="Henrissat B."/>
            <person name="Riley R."/>
            <person name="Ahrendt S."/>
            <person name="Nagy L.G."/>
            <person name="Grigoriev I.V."/>
            <person name="Martin F."/>
            <person name="Rosso M.N."/>
        </authorList>
    </citation>
    <scope>NUCLEOTIDE SEQUENCE</scope>
    <source>
        <strain evidence="1">CBS 384.51</strain>
    </source>
</reference>
<sequence length="435" mass="46766">MTTGSSAPAAARAAPVCQFSDGAVAATWYTGWHAQYLPLDQLSWDKYSVVNYAFAETTPDVNTLGLQDTDEQLLPQFVQLAHQHNVAAVITIGGWTGSQYFSTAVNSATNRTAFVQAVLQLVQKYDLDGVDFDWEYPNKQGMGCNIVSSEDTPNFLAFLKELRATPQGSSMTISAASSIVPFASQDGSPSTDVSSFADVLDYVAMMDYDVWGTWSPSVGPNAPLDDTCAPDDKQQGSAVSAVKAWTAAGFPANQLLLGVASYGHGYHVDQNNAFDNTQSQGSVLSLFSSNSSNEQPTGTKPLAAYPPFEASQQVIGDSWDVYEQPGTDQCGNPSQGGYSGIFNFRGLIEKGWLNEGGNPVEGMGFRFDNCSQTPFIYDPVTLTMVSYDDPTSFAAKGEFIRDKGLLGFAMWEAVGDYQDLLLDSIENGMGISQSC</sequence>
<keyword evidence="1" id="KW-0378">Hydrolase</keyword>
<comment type="caution">
    <text evidence="1">The sequence shown here is derived from an EMBL/GenBank/DDBJ whole genome shotgun (WGS) entry which is preliminary data.</text>
</comment>
<evidence type="ECO:0000313" key="2">
    <source>
        <dbReference type="Proteomes" id="UP001055072"/>
    </source>
</evidence>
<organism evidence="1 2">
    <name type="scientific">Irpex rosettiformis</name>
    <dbReference type="NCBI Taxonomy" id="378272"/>
    <lineage>
        <taxon>Eukaryota</taxon>
        <taxon>Fungi</taxon>
        <taxon>Dikarya</taxon>
        <taxon>Basidiomycota</taxon>
        <taxon>Agaricomycotina</taxon>
        <taxon>Agaricomycetes</taxon>
        <taxon>Polyporales</taxon>
        <taxon>Irpicaceae</taxon>
        <taxon>Irpex</taxon>
    </lineage>
</organism>
<dbReference type="Proteomes" id="UP001055072">
    <property type="component" value="Unassembled WGS sequence"/>
</dbReference>